<dbReference type="Pfam" id="PF04901">
    <property type="entry name" value="RAMP"/>
    <property type="match status" value="1"/>
</dbReference>
<dbReference type="EMBL" id="JAGKHQ010000012">
    <property type="protein sequence ID" value="KAG7503401.1"/>
    <property type="molecule type" value="Genomic_DNA"/>
</dbReference>
<dbReference type="GO" id="GO:0072659">
    <property type="term" value="P:protein localization to plasma membrane"/>
    <property type="evidence" value="ECO:0007669"/>
    <property type="project" value="TreeGrafter"/>
</dbReference>
<organism evidence="4 5">
    <name type="scientific">Solea senegalensis</name>
    <name type="common">Senegalese sole</name>
    <dbReference type="NCBI Taxonomy" id="28829"/>
    <lineage>
        <taxon>Eukaryota</taxon>
        <taxon>Metazoa</taxon>
        <taxon>Chordata</taxon>
        <taxon>Craniata</taxon>
        <taxon>Vertebrata</taxon>
        <taxon>Euteleostomi</taxon>
        <taxon>Actinopterygii</taxon>
        <taxon>Neopterygii</taxon>
        <taxon>Teleostei</taxon>
        <taxon>Neoteleostei</taxon>
        <taxon>Acanthomorphata</taxon>
        <taxon>Carangaria</taxon>
        <taxon>Pleuronectiformes</taxon>
        <taxon>Pleuronectoidei</taxon>
        <taxon>Soleidae</taxon>
        <taxon>Solea</taxon>
    </lineage>
</organism>
<comment type="caution">
    <text evidence="4">The sequence shown here is derived from an EMBL/GenBank/DDBJ whole genome shotgun (WGS) entry which is preliminary data.</text>
</comment>
<dbReference type="GO" id="GO:0006816">
    <property type="term" value="P:calcium ion transport"/>
    <property type="evidence" value="ECO:0007669"/>
    <property type="project" value="TreeGrafter"/>
</dbReference>
<dbReference type="PANTHER" id="PTHR14076:SF3">
    <property type="entry name" value="RECEPTOR ACTIVITY-MODIFYING PROTEIN 1"/>
    <property type="match status" value="1"/>
</dbReference>
<dbReference type="PANTHER" id="PTHR14076">
    <property type="entry name" value="RECEPTOR ACTIVITY MODIFYING PROTEIN RAMP"/>
    <property type="match status" value="1"/>
</dbReference>
<keyword evidence="2" id="KW-0472">Membrane</keyword>
<dbReference type="Proteomes" id="UP000693946">
    <property type="component" value="Linkage Group LG2"/>
</dbReference>
<evidence type="ECO:0000256" key="1">
    <source>
        <dbReference type="SAM" id="MobiDB-lite"/>
    </source>
</evidence>
<proteinExistence type="predicted"/>
<feature type="compositionally biased region" description="Polar residues" evidence="1">
    <location>
        <begin position="49"/>
        <end position="63"/>
    </location>
</feature>
<dbReference type="InterPro" id="IPR006985">
    <property type="entry name" value="RAMP"/>
</dbReference>
<feature type="chain" id="PRO_5043574391" evidence="3">
    <location>
        <begin position="22"/>
        <end position="252"/>
    </location>
</feature>
<dbReference type="GO" id="GO:0009986">
    <property type="term" value="C:cell surface"/>
    <property type="evidence" value="ECO:0007669"/>
    <property type="project" value="TreeGrafter"/>
</dbReference>
<reference evidence="4 5" key="1">
    <citation type="journal article" date="2021" name="Sci. Rep.">
        <title>Chromosome anchoring in Senegalese sole (Solea senegalensis) reveals sex-associated markers and genome rearrangements in flatfish.</title>
        <authorList>
            <person name="Guerrero-Cozar I."/>
            <person name="Gomez-Garrido J."/>
            <person name="Berbel C."/>
            <person name="Martinez-Blanch J.F."/>
            <person name="Alioto T."/>
            <person name="Claros M.G."/>
            <person name="Gagnaire P.A."/>
            <person name="Manchado M."/>
        </authorList>
    </citation>
    <scope>NUCLEOTIDE SEQUENCE [LARGE SCALE GENOMIC DNA]</scope>
    <source>
        <strain evidence="4">Sse05_10M</strain>
    </source>
</reference>
<name>A0AAV6RHC6_SOLSE</name>
<evidence type="ECO:0000256" key="3">
    <source>
        <dbReference type="SAM" id="SignalP"/>
    </source>
</evidence>
<evidence type="ECO:0000256" key="2">
    <source>
        <dbReference type="SAM" id="Phobius"/>
    </source>
</evidence>
<accession>A0AAV6RHC6</accession>
<feature type="signal peptide" evidence="3">
    <location>
        <begin position="1"/>
        <end position="21"/>
    </location>
</feature>
<feature type="transmembrane region" description="Helical" evidence="2">
    <location>
        <begin position="222"/>
        <end position="243"/>
    </location>
</feature>
<evidence type="ECO:0000313" key="5">
    <source>
        <dbReference type="Proteomes" id="UP000693946"/>
    </source>
</evidence>
<keyword evidence="4" id="KW-0675">Receptor</keyword>
<dbReference type="GO" id="GO:0016020">
    <property type="term" value="C:membrane"/>
    <property type="evidence" value="ECO:0007669"/>
    <property type="project" value="InterPro"/>
</dbReference>
<keyword evidence="3" id="KW-0732">Signal</keyword>
<dbReference type="GO" id="GO:0043235">
    <property type="term" value="C:receptor complex"/>
    <property type="evidence" value="ECO:0007669"/>
    <property type="project" value="TreeGrafter"/>
</dbReference>
<dbReference type="GO" id="GO:0015026">
    <property type="term" value="F:coreceptor activity"/>
    <property type="evidence" value="ECO:0007669"/>
    <property type="project" value="InterPro"/>
</dbReference>
<dbReference type="GO" id="GO:0008277">
    <property type="term" value="P:regulation of G protein-coupled receptor signaling pathway"/>
    <property type="evidence" value="ECO:0007669"/>
    <property type="project" value="InterPro"/>
</dbReference>
<dbReference type="GO" id="GO:0007186">
    <property type="term" value="P:G protein-coupled receptor signaling pathway"/>
    <property type="evidence" value="ECO:0007669"/>
    <property type="project" value="TreeGrafter"/>
</dbReference>
<protein>
    <submittedName>
        <fullName evidence="4">Receptor activity-modifying protein 1-like</fullName>
    </submittedName>
</protein>
<evidence type="ECO:0000313" key="4">
    <source>
        <dbReference type="EMBL" id="KAG7503401.1"/>
    </source>
</evidence>
<keyword evidence="2" id="KW-1133">Transmembrane helix</keyword>
<dbReference type="AlphaFoldDB" id="A0AAV6RHC6"/>
<gene>
    <name evidence="4" type="ORF">JOB18_037887</name>
</gene>
<dbReference type="GO" id="GO:0006886">
    <property type="term" value="P:intracellular protein transport"/>
    <property type="evidence" value="ECO:0007669"/>
    <property type="project" value="InterPro"/>
</dbReference>
<keyword evidence="2" id="KW-0812">Transmembrane</keyword>
<dbReference type="GO" id="GO:0032870">
    <property type="term" value="P:cellular response to hormone stimulus"/>
    <property type="evidence" value="ECO:0007669"/>
    <property type="project" value="TreeGrafter"/>
</dbReference>
<sequence>MALGISVLLKVGLLLLTAARADKHFLPQGQNDDIIMVKNRGGVLKGSSRFPNPNDTQTHTETVGQKPPDPVGPYQATPGHSFTSTVAATSNLFVSTPTDLSSTSQWFHIQRRALWDDHRGLPQVLPLVSACNRGFYEGMINDLCLAKVRLDMGGLDQGLWCSWTDTMEIYEGVTNCTYQVALRMDCFWPNHVVDRFFVNIHQLYFRDCALTGRLLRDPPVSILAPFITVPVLVTLLMTALVVWRSKRTEGVL</sequence>
<feature type="region of interest" description="Disordered" evidence="1">
    <location>
        <begin position="45"/>
        <end position="78"/>
    </location>
</feature>
<dbReference type="GO" id="GO:0031623">
    <property type="term" value="P:receptor internalization"/>
    <property type="evidence" value="ECO:0007669"/>
    <property type="project" value="TreeGrafter"/>
</dbReference>
<keyword evidence="5" id="KW-1185">Reference proteome</keyword>